<keyword evidence="2" id="KW-1185">Reference proteome</keyword>
<evidence type="ECO:0000313" key="1">
    <source>
        <dbReference type="EMBL" id="PYI66435.1"/>
    </source>
</evidence>
<evidence type="ECO:0000313" key="2">
    <source>
        <dbReference type="Proteomes" id="UP000247832"/>
    </source>
</evidence>
<gene>
    <name evidence="1" type="ORF">CVV68_14170</name>
</gene>
<name>A0A2V5L515_9MICC</name>
<comment type="caution">
    <text evidence="1">The sequence shown here is derived from an EMBL/GenBank/DDBJ whole genome shotgun (WGS) entry which is preliminary data.</text>
</comment>
<dbReference type="AlphaFoldDB" id="A0A2V5L515"/>
<dbReference type="OrthoDB" id="1491023at2"/>
<dbReference type="EMBL" id="QJVD01000015">
    <property type="protein sequence ID" value="PYI66435.1"/>
    <property type="molecule type" value="Genomic_DNA"/>
</dbReference>
<proteinExistence type="predicted"/>
<protein>
    <submittedName>
        <fullName evidence="1">Uncharacterized protein</fullName>
    </submittedName>
</protein>
<dbReference type="RefSeq" id="WP_110501653.1">
    <property type="nucleotide sequence ID" value="NZ_QJVD01000015.1"/>
</dbReference>
<accession>A0A2V5L515</accession>
<sequence length="383" mass="40193">MVHDASVEGPSGLSTGQLDALRPYVVELQDGKFATTAELNTTAADVDAIFSTHLPAFIDARGGGPVPVVFWAHGGLVSEAAALAAARRNIPWWLANGIYPIQFVWHSGLWATLGDLIAACVAEMVAAPDAPRAVDLPWTNFTDGLIEGALRATGGPDVWRAMKDNARLGSEPGGGAAYVAGAVQIFMAARPGAATLHAAGFSAGANFHRHFVPAVVGRGGRPGPSFESCSLLVPALGTDAFKDGLEPLIGSGIKRLAMFGMKEELALADNCFGVYRKSVLYLVRGALDAEPDTPILGLQQCVRADRELARLFDPATGTADAVWSVETTGPLDSRSVATHHMAFDDDVPTMDSVARRIAGRDNIVSYGTTQHDGVLAAVRNAAR</sequence>
<dbReference type="Proteomes" id="UP000247832">
    <property type="component" value="Unassembled WGS sequence"/>
</dbReference>
<organism evidence="1 2">
    <name type="scientific">Arthrobacter livingstonensis</name>
    <dbReference type="NCBI Taxonomy" id="670078"/>
    <lineage>
        <taxon>Bacteria</taxon>
        <taxon>Bacillati</taxon>
        <taxon>Actinomycetota</taxon>
        <taxon>Actinomycetes</taxon>
        <taxon>Micrococcales</taxon>
        <taxon>Micrococcaceae</taxon>
        <taxon>Arthrobacter</taxon>
    </lineage>
</organism>
<reference evidence="1 2" key="1">
    <citation type="submission" date="2018-05" db="EMBL/GenBank/DDBJ databases">
        <title>Genetic diversity of glacier-inhabiting Cryobacterium bacteria in China and description of Cryobacterium mengkeensis sp. nov. and Arthrobacter glacialis sp. nov.</title>
        <authorList>
            <person name="Liu Q."/>
            <person name="Xin Y.-H."/>
        </authorList>
    </citation>
    <scope>NUCLEOTIDE SEQUENCE [LARGE SCALE GENOMIC DNA]</scope>
    <source>
        <strain evidence="1 2">LI2</strain>
    </source>
</reference>